<gene>
    <name evidence="2" type="ORF">BN1804_03438</name>
</gene>
<evidence type="ECO:0000313" key="3">
    <source>
        <dbReference type="Proteomes" id="UP000183920"/>
    </source>
</evidence>
<evidence type="ECO:0000256" key="1">
    <source>
        <dbReference type="SAM" id="Phobius"/>
    </source>
</evidence>
<feature type="transmembrane region" description="Helical" evidence="1">
    <location>
        <begin position="32"/>
        <end position="53"/>
    </location>
</feature>
<keyword evidence="1" id="KW-0812">Transmembrane</keyword>
<proteinExistence type="predicted"/>
<name>A0A0G4QHD1_9GAMM</name>
<dbReference type="AlphaFoldDB" id="A0A0G4QHD1"/>
<protein>
    <submittedName>
        <fullName evidence="2">Uncharacterized protein</fullName>
    </submittedName>
</protein>
<organism evidence="2 3">
    <name type="scientific">Proteus penneri</name>
    <dbReference type="NCBI Taxonomy" id="102862"/>
    <lineage>
        <taxon>Bacteria</taxon>
        <taxon>Pseudomonadati</taxon>
        <taxon>Pseudomonadota</taxon>
        <taxon>Gammaproteobacteria</taxon>
        <taxon>Enterobacterales</taxon>
        <taxon>Morganellaceae</taxon>
        <taxon>Proteus</taxon>
    </lineage>
</organism>
<dbReference type="EMBL" id="CVRY01000008">
    <property type="protein sequence ID" value="CRL65298.1"/>
    <property type="molecule type" value="Genomic_DNA"/>
</dbReference>
<evidence type="ECO:0000313" key="2">
    <source>
        <dbReference type="EMBL" id="CRL65298.1"/>
    </source>
</evidence>
<sequence length="68" mass="7687">MIPARFFGVAFRMNEMSAEALGYIMDQNSIEYVYHILAYLPLLGVFITLLTNIGSIKLNNLLLPLLPK</sequence>
<keyword evidence="1" id="KW-0472">Membrane</keyword>
<keyword evidence="1" id="KW-1133">Transmembrane helix</keyword>
<reference evidence="3" key="1">
    <citation type="submission" date="2015-06" db="EMBL/GenBank/DDBJ databases">
        <authorList>
            <person name="Urmite Genomes"/>
        </authorList>
    </citation>
    <scope>NUCLEOTIDE SEQUENCE [LARGE SCALE GENOMIC DNA]</scope>
    <source>
        <strain evidence="3">CSUR P1867</strain>
    </source>
</reference>
<accession>A0A0G4QHD1</accession>
<dbReference type="Proteomes" id="UP000183920">
    <property type="component" value="Unassembled WGS sequence"/>
</dbReference>